<comment type="caution">
    <text evidence="5">The sequence shown here is derived from an EMBL/GenBank/DDBJ whole genome shotgun (WGS) entry which is preliminary data.</text>
</comment>
<organism evidence="5 6">
    <name type="scientific">Savagea serpentis</name>
    <dbReference type="NCBI Taxonomy" id="2785297"/>
    <lineage>
        <taxon>Bacteria</taxon>
        <taxon>Bacillati</taxon>
        <taxon>Bacillota</taxon>
        <taxon>Bacilli</taxon>
        <taxon>Bacillales</taxon>
        <taxon>Caryophanaceae</taxon>
        <taxon>Savagea</taxon>
    </lineage>
</organism>
<dbReference type="InterPro" id="IPR033877">
    <property type="entry name" value="Frm2/Hbn1"/>
</dbReference>
<sequence>MTTKSVSAAIQERRSIRRVKKDPNVTKEQMEQLLQKAVYAPSAFNMQSGRMMLVMDEDNEKLWSIVEEELRKVVPAEDFAATEARLAGYRNGNGTVLFFEDDATLEQMRQNAPLYAESFTNWSYEGTGILQYATWLLLEEAGLGASIQHYNPLIDEKVAAEWDIPKEWRLIAQIPFGAKDEEAAKREFLPFEDVVKII</sequence>
<dbReference type="RefSeq" id="WP_194563027.1">
    <property type="nucleotide sequence ID" value="NZ_JADKPV010000004.1"/>
</dbReference>
<dbReference type="InterPro" id="IPR029479">
    <property type="entry name" value="Nitroreductase"/>
</dbReference>
<dbReference type="PANTHER" id="PTHR43035">
    <property type="entry name" value="FATTY ACID REPRESSION MUTANT PROTEIN 2-RELATED"/>
    <property type="match status" value="1"/>
</dbReference>
<keyword evidence="3" id="KW-0560">Oxidoreductase</keyword>
<gene>
    <name evidence="5" type="ORF">IRY55_09245</name>
</gene>
<comment type="subcellular location">
    <subcellularLocation>
        <location evidence="1">Cytoplasm</location>
    </subcellularLocation>
</comment>
<feature type="domain" description="Nitroreductase" evidence="4">
    <location>
        <begin position="10"/>
        <end position="177"/>
    </location>
</feature>
<dbReference type="GO" id="GO:0016491">
    <property type="term" value="F:oxidoreductase activity"/>
    <property type="evidence" value="ECO:0007669"/>
    <property type="project" value="UniProtKB-KW"/>
</dbReference>
<evidence type="ECO:0000256" key="3">
    <source>
        <dbReference type="ARBA" id="ARBA00023002"/>
    </source>
</evidence>
<keyword evidence="6" id="KW-1185">Reference proteome</keyword>
<protein>
    <submittedName>
        <fullName evidence="5">Nitroreductase family protein</fullName>
    </submittedName>
</protein>
<dbReference type="Proteomes" id="UP000622653">
    <property type="component" value="Unassembled WGS sequence"/>
</dbReference>
<name>A0A8J7GM81_9BACL</name>
<evidence type="ECO:0000256" key="2">
    <source>
        <dbReference type="ARBA" id="ARBA00022490"/>
    </source>
</evidence>
<dbReference type="EMBL" id="JADKPV010000004">
    <property type="protein sequence ID" value="MBF4501548.1"/>
    <property type="molecule type" value="Genomic_DNA"/>
</dbReference>
<dbReference type="GO" id="GO:0005737">
    <property type="term" value="C:cytoplasm"/>
    <property type="evidence" value="ECO:0007669"/>
    <property type="project" value="UniProtKB-SubCell"/>
</dbReference>
<dbReference type="Gene3D" id="3.40.109.10">
    <property type="entry name" value="NADH Oxidase"/>
    <property type="match status" value="1"/>
</dbReference>
<dbReference type="FunFam" id="3.40.109.10:FF:000001">
    <property type="entry name" value="Nitroreductase family"/>
    <property type="match status" value="1"/>
</dbReference>
<proteinExistence type="predicted"/>
<evidence type="ECO:0000259" key="4">
    <source>
        <dbReference type="Pfam" id="PF00881"/>
    </source>
</evidence>
<evidence type="ECO:0000313" key="5">
    <source>
        <dbReference type="EMBL" id="MBF4501548.1"/>
    </source>
</evidence>
<evidence type="ECO:0000256" key="1">
    <source>
        <dbReference type="ARBA" id="ARBA00004496"/>
    </source>
</evidence>
<dbReference type="Pfam" id="PF00881">
    <property type="entry name" value="Nitroreductase"/>
    <property type="match status" value="1"/>
</dbReference>
<evidence type="ECO:0000313" key="6">
    <source>
        <dbReference type="Proteomes" id="UP000622653"/>
    </source>
</evidence>
<dbReference type="AlphaFoldDB" id="A0A8J7GM81"/>
<keyword evidence="2" id="KW-0963">Cytoplasm</keyword>
<dbReference type="CDD" id="cd02140">
    <property type="entry name" value="Frm2-like"/>
    <property type="match status" value="1"/>
</dbReference>
<dbReference type="PANTHER" id="PTHR43035:SF1">
    <property type="entry name" value="FATTY ACID REPRESSION MUTANT PROTEIN 2-RELATED"/>
    <property type="match status" value="1"/>
</dbReference>
<accession>A0A8J7GM81</accession>
<reference evidence="5" key="1">
    <citation type="submission" date="2020-11" db="EMBL/GenBank/DDBJ databases">
        <title>Multidrug resistant novel bacterium Savagea serpentis sp. nov., isolated from the scats of a vine snake (Ahaetulla nasuta).</title>
        <authorList>
            <person name="Venkata Ramana V."/>
            <person name="Vikas Patil S."/>
            <person name="Yogita Lugani V."/>
        </authorList>
    </citation>
    <scope>NUCLEOTIDE SEQUENCE</scope>
    <source>
        <strain evidence="5">SN6</strain>
    </source>
</reference>
<dbReference type="GO" id="GO:0034599">
    <property type="term" value="P:cellular response to oxidative stress"/>
    <property type="evidence" value="ECO:0007669"/>
    <property type="project" value="InterPro"/>
</dbReference>
<dbReference type="InterPro" id="IPR000415">
    <property type="entry name" value="Nitroreductase-like"/>
</dbReference>
<dbReference type="SUPFAM" id="SSF55469">
    <property type="entry name" value="FMN-dependent nitroreductase-like"/>
    <property type="match status" value="1"/>
</dbReference>